<dbReference type="Proteomes" id="UP000823046">
    <property type="component" value="Unassembled WGS sequence"/>
</dbReference>
<dbReference type="Pfam" id="PF04889">
    <property type="entry name" value="Cwf_Cwc_15"/>
    <property type="match status" value="1"/>
</dbReference>
<keyword evidence="3" id="KW-0508">mRNA splicing</keyword>
<feature type="region of interest" description="Disordered" evidence="4">
    <location>
        <begin position="96"/>
        <end position="174"/>
    </location>
</feature>
<comment type="caution">
    <text evidence="5">The sequence shown here is derived from an EMBL/GenBank/DDBJ whole genome shotgun (WGS) entry which is preliminary data.</text>
</comment>
<keyword evidence="2" id="KW-0507">mRNA processing</keyword>
<evidence type="ECO:0000256" key="3">
    <source>
        <dbReference type="ARBA" id="ARBA00023187"/>
    </source>
</evidence>
<name>A0ABQ7JEG6_9APIC</name>
<organism evidence="5 6">
    <name type="scientific">Cardiosporidium cionae</name>
    <dbReference type="NCBI Taxonomy" id="476202"/>
    <lineage>
        <taxon>Eukaryota</taxon>
        <taxon>Sar</taxon>
        <taxon>Alveolata</taxon>
        <taxon>Apicomplexa</taxon>
        <taxon>Aconoidasida</taxon>
        <taxon>Nephromycida</taxon>
        <taxon>Cardiosporidium</taxon>
    </lineage>
</organism>
<dbReference type="EMBL" id="JADAQX010000057">
    <property type="protein sequence ID" value="KAF8822402.1"/>
    <property type="molecule type" value="Genomic_DNA"/>
</dbReference>
<evidence type="ECO:0000256" key="4">
    <source>
        <dbReference type="SAM" id="MobiDB-lite"/>
    </source>
</evidence>
<keyword evidence="6" id="KW-1185">Reference proteome</keyword>
<dbReference type="PANTHER" id="PTHR12718:SF2">
    <property type="entry name" value="SPLICEOSOME-ASSOCIATED PROTEIN CWC15 HOMOLOG"/>
    <property type="match status" value="1"/>
</dbReference>
<evidence type="ECO:0000256" key="1">
    <source>
        <dbReference type="ARBA" id="ARBA00006644"/>
    </source>
</evidence>
<evidence type="ECO:0000256" key="2">
    <source>
        <dbReference type="ARBA" id="ARBA00022664"/>
    </source>
</evidence>
<feature type="compositionally biased region" description="Basic and acidic residues" evidence="4">
    <location>
        <begin position="133"/>
        <end position="169"/>
    </location>
</feature>
<dbReference type="PANTHER" id="PTHR12718">
    <property type="entry name" value="CELL CYCLE CONTROL PROTEIN CWF15"/>
    <property type="match status" value="1"/>
</dbReference>
<protein>
    <submittedName>
        <fullName evidence="5">Cwf15/Cwc15 cell cycle control protein</fullName>
    </submittedName>
</protein>
<evidence type="ECO:0000313" key="6">
    <source>
        <dbReference type="Proteomes" id="UP000823046"/>
    </source>
</evidence>
<dbReference type="InterPro" id="IPR006973">
    <property type="entry name" value="Cwf_Cwc_15"/>
</dbReference>
<sequence>MTTAHRPTWFNAVGGDNQGGNRLVSTTKVAARDLKSHMTLKTRQFGQGNVEELSKKDFRQDLSDKERKYFAAKKHSESFTAITEVPHFSNLAERPELQDENSFPEDADDDPAVTVSSSESEEDSEDDAEEEAELRRELEKIAKEREEEAKKKRDEQARIDGQEHREKVLRGNPLLGNSTRDGEWLKRRWDDDVVFKNQAKGLPKAKKTFINDTVRSEFHKKFLSKYIL</sequence>
<feature type="compositionally biased region" description="Acidic residues" evidence="4">
    <location>
        <begin position="98"/>
        <end position="111"/>
    </location>
</feature>
<gene>
    <name evidence="5" type="ORF">IE077_003829</name>
</gene>
<feature type="compositionally biased region" description="Acidic residues" evidence="4">
    <location>
        <begin position="119"/>
        <end position="132"/>
    </location>
</feature>
<accession>A0ABQ7JEG6</accession>
<reference evidence="5 6" key="1">
    <citation type="journal article" date="2020" name="bioRxiv">
        <title>Metabolic contributions of an alphaproteobacterial endosymbiont in the apicomplexan Cardiosporidium cionae.</title>
        <authorList>
            <person name="Hunter E.S."/>
            <person name="Paight C.J."/>
            <person name="Lane C.E."/>
        </authorList>
    </citation>
    <scope>NUCLEOTIDE SEQUENCE [LARGE SCALE GENOMIC DNA]</scope>
    <source>
        <strain evidence="5">ESH_2018</strain>
    </source>
</reference>
<evidence type="ECO:0000313" key="5">
    <source>
        <dbReference type="EMBL" id="KAF8822402.1"/>
    </source>
</evidence>
<comment type="similarity">
    <text evidence="1">Belongs to the CWC15 family.</text>
</comment>
<proteinExistence type="inferred from homology"/>